<dbReference type="SUPFAM" id="SSF48452">
    <property type="entry name" value="TPR-like"/>
    <property type="match status" value="1"/>
</dbReference>
<dbReference type="Pfam" id="PF14322">
    <property type="entry name" value="SusD-like_3"/>
    <property type="match status" value="1"/>
</dbReference>
<evidence type="ECO:0000256" key="3">
    <source>
        <dbReference type="ARBA" id="ARBA00022729"/>
    </source>
</evidence>
<dbReference type="InterPro" id="IPR033985">
    <property type="entry name" value="SusD-like_N"/>
</dbReference>
<name>A0A9E2NN87_9BACE</name>
<feature type="domain" description="RagB/SusD" evidence="6">
    <location>
        <begin position="414"/>
        <end position="502"/>
    </location>
</feature>
<dbReference type="Proteomes" id="UP000824236">
    <property type="component" value="Unassembled WGS sequence"/>
</dbReference>
<evidence type="ECO:0000259" key="7">
    <source>
        <dbReference type="Pfam" id="PF14322"/>
    </source>
</evidence>
<reference evidence="8" key="1">
    <citation type="journal article" date="2021" name="PeerJ">
        <title>Extensive microbial diversity within the chicken gut microbiome revealed by metagenomics and culture.</title>
        <authorList>
            <person name="Gilroy R."/>
            <person name="Ravi A."/>
            <person name="Getino M."/>
            <person name="Pursley I."/>
            <person name="Horton D.L."/>
            <person name="Alikhan N.F."/>
            <person name="Baker D."/>
            <person name="Gharbi K."/>
            <person name="Hall N."/>
            <person name="Watson M."/>
            <person name="Adriaenssens E.M."/>
            <person name="Foster-Nyarko E."/>
            <person name="Jarju S."/>
            <person name="Secka A."/>
            <person name="Antonio M."/>
            <person name="Oren A."/>
            <person name="Chaudhuri R.R."/>
            <person name="La Ragione R."/>
            <person name="Hildebrand F."/>
            <person name="Pallen M.J."/>
        </authorList>
    </citation>
    <scope>NUCLEOTIDE SEQUENCE</scope>
    <source>
        <strain evidence="8">B3-3758</strain>
    </source>
</reference>
<dbReference type="InterPro" id="IPR011990">
    <property type="entry name" value="TPR-like_helical_dom_sf"/>
</dbReference>
<evidence type="ECO:0000313" key="9">
    <source>
        <dbReference type="Proteomes" id="UP000824236"/>
    </source>
</evidence>
<protein>
    <submittedName>
        <fullName evidence="8">RagB/SusD family nutrient uptake outer membrane protein</fullName>
    </submittedName>
</protein>
<comment type="caution">
    <text evidence="8">The sequence shown here is derived from an EMBL/GenBank/DDBJ whole genome shotgun (WGS) entry which is preliminary data.</text>
</comment>
<dbReference type="Gene3D" id="1.25.40.390">
    <property type="match status" value="1"/>
</dbReference>
<evidence type="ECO:0000256" key="2">
    <source>
        <dbReference type="ARBA" id="ARBA00006275"/>
    </source>
</evidence>
<evidence type="ECO:0000313" key="8">
    <source>
        <dbReference type="EMBL" id="MBU3813452.1"/>
    </source>
</evidence>
<proteinExistence type="inferred from homology"/>
<keyword evidence="4" id="KW-0472">Membrane</keyword>
<keyword evidence="3" id="KW-0732">Signal</keyword>
<dbReference type="GO" id="GO:0009279">
    <property type="term" value="C:cell outer membrane"/>
    <property type="evidence" value="ECO:0007669"/>
    <property type="project" value="UniProtKB-SubCell"/>
</dbReference>
<sequence length="555" mass="62445">MKKITRILAVGCVASTLLMTGCIEETFPTSGATEEQVTSSDESASAMLWALHAQLNTPVWDAGSYHFDFGYGAMMHIRDVQTGDMPINSSNYDQFWVWEENQAQGKLYLYPQLIWNYYYRCVLNCNKLLAAFPIETASDEVKGYIAAAHAYRAMFYLDLARLYEYLPTDVTTPQDDQYGNDITNLTVPIVTEETTEEQCYNNPRVSREDMAAFILSDLQAAEENIGYLAESSPCQPHLDVVYGLFARYYMWLGQNIDDTPNVANYTQARDYARRAIDAAAQRGLQPMTEEECLSTSKGFNNIDCWMLGSQVVKENDVVQTGIINWVSWMSNETSFGYCGMAGAPWSMIDAQLYAKADDNDFRKRMWKAPTGSALDGKTDFLTSTVNGYFGDFLPAYASTKFRPGEGNPDDVNLAAATAYPLMRVEEMYFIEAEAAEHVTPGAGKQLLESFMNNYRIADDAEGYTYTCTNSDVIDEIITQKSIELWGEGLTFFDVKRLNRSVNRAYSGSNWSSTTRFVTNGRPAWMNYVIVQTEENSNSAVRGYNNPDPSGKYELQ</sequence>
<evidence type="ECO:0000256" key="5">
    <source>
        <dbReference type="ARBA" id="ARBA00023237"/>
    </source>
</evidence>
<dbReference type="EMBL" id="JAHLFO010000036">
    <property type="protein sequence ID" value="MBU3813452.1"/>
    <property type="molecule type" value="Genomic_DNA"/>
</dbReference>
<reference evidence="8" key="2">
    <citation type="submission" date="2021-04" db="EMBL/GenBank/DDBJ databases">
        <authorList>
            <person name="Gilroy R."/>
        </authorList>
    </citation>
    <scope>NUCLEOTIDE SEQUENCE</scope>
    <source>
        <strain evidence="8">B3-3758</strain>
    </source>
</reference>
<dbReference type="AlphaFoldDB" id="A0A9E2NN87"/>
<accession>A0A9E2NN87</accession>
<keyword evidence="5" id="KW-0998">Cell outer membrane</keyword>
<evidence type="ECO:0000256" key="4">
    <source>
        <dbReference type="ARBA" id="ARBA00023136"/>
    </source>
</evidence>
<evidence type="ECO:0000256" key="1">
    <source>
        <dbReference type="ARBA" id="ARBA00004442"/>
    </source>
</evidence>
<comment type="similarity">
    <text evidence="2">Belongs to the SusD family.</text>
</comment>
<feature type="domain" description="SusD-like N-terminal" evidence="7">
    <location>
        <begin position="88"/>
        <end position="249"/>
    </location>
</feature>
<dbReference type="Pfam" id="PF07980">
    <property type="entry name" value="SusD_RagB"/>
    <property type="match status" value="1"/>
</dbReference>
<evidence type="ECO:0000259" key="6">
    <source>
        <dbReference type="Pfam" id="PF07980"/>
    </source>
</evidence>
<dbReference type="PROSITE" id="PS51257">
    <property type="entry name" value="PROKAR_LIPOPROTEIN"/>
    <property type="match status" value="1"/>
</dbReference>
<gene>
    <name evidence="8" type="ORF">H9791_02930</name>
</gene>
<comment type="subcellular location">
    <subcellularLocation>
        <location evidence="1">Cell outer membrane</location>
    </subcellularLocation>
</comment>
<organism evidence="8 9">
    <name type="scientific">Candidatus Bacteroides intestinipullorum</name>
    <dbReference type="NCBI Taxonomy" id="2838471"/>
    <lineage>
        <taxon>Bacteria</taxon>
        <taxon>Pseudomonadati</taxon>
        <taxon>Bacteroidota</taxon>
        <taxon>Bacteroidia</taxon>
        <taxon>Bacteroidales</taxon>
        <taxon>Bacteroidaceae</taxon>
        <taxon>Bacteroides</taxon>
    </lineage>
</organism>
<dbReference type="InterPro" id="IPR012944">
    <property type="entry name" value="SusD_RagB_dom"/>
</dbReference>